<evidence type="ECO:0000313" key="2">
    <source>
        <dbReference type="Proteomes" id="UP000567293"/>
    </source>
</evidence>
<accession>A0A7V8NLD9</accession>
<dbReference type="Proteomes" id="UP000567293">
    <property type="component" value="Unassembled WGS sequence"/>
</dbReference>
<gene>
    <name evidence="1" type="ORF">HRJ53_00550</name>
</gene>
<keyword evidence="2" id="KW-1185">Reference proteome</keyword>
<evidence type="ECO:0000313" key="1">
    <source>
        <dbReference type="EMBL" id="MBA0083463.1"/>
    </source>
</evidence>
<organism evidence="1 2">
    <name type="scientific">Candidatus Acidiferrum panamense</name>
    <dbReference type="NCBI Taxonomy" id="2741543"/>
    <lineage>
        <taxon>Bacteria</taxon>
        <taxon>Pseudomonadati</taxon>
        <taxon>Acidobacteriota</taxon>
        <taxon>Terriglobia</taxon>
        <taxon>Candidatus Acidiferrales</taxon>
        <taxon>Candidatus Acidiferrum</taxon>
    </lineage>
</organism>
<name>A0A7V8NLD9_9BACT</name>
<dbReference type="EMBL" id="JACDQQ010000056">
    <property type="protein sequence ID" value="MBA0083463.1"/>
    <property type="molecule type" value="Genomic_DNA"/>
</dbReference>
<comment type="caution">
    <text evidence="1">The sequence shown here is derived from an EMBL/GenBank/DDBJ whole genome shotgun (WGS) entry which is preliminary data.</text>
</comment>
<protein>
    <submittedName>
        <fullName evidence="1">Uncharacterized protein</fullName>
    </submittedName>
</protein>
<proteinExistence type="predicted"/>
<sequence length="84" mass="9748">MVDTTGFNGKAWLDAAGHPATEALRIVERYQRRDVGHLDVTLRIDDVKAYTRPWVVTLHLHLLPDTELLEFVCNENERDLRHLN</sequence>
<dbReference type="AlphaFoldDB" id="A0A7V8NLD9"/>
<reference evidence="1" key="1">
    <citation type="submission" date="2020-06" db="EMBL/GenBank/DDBJ databases">
        <title>Legume-microbial interactions unlock mineral nutrients during tropical forest succession.</title>
        <authorList>
            <person name="Epihov D.Z."/>
        </authorList>
    </citation>
    <scope>NUCLEOTIDE SEQUENCE [LARGE SCALE GENOMIC DNA]</scope>
    <source>
        <strain evidence="1">Pan2503</strain>
    </source>
</reference>